<accession>A0A942T1F0</accession>
<dbReference type="PANTHER" id="PTHR45625:SF4">
    <property type="entry name" value="PEPTIDYLPROLYL ISOMERASE DOMAIN AND WD REPEAT-CONTAINING PROTEIN 1"/>
    <property type="match status" value="1"/>
</dbReference>
<dbReference type="PROSITE" id="PS00170">
    <property type="entry name" value="CSA_PPIASE_1"/>
    <property type="match status" value="1"/>
</dbReference>
<dbReference type="EC" id="5.2.1.8" evidence="5"/>
<evidence type="ECO:0000313" key="8">
    <source>
        <dbReference type="EMBL" id="MBS4184485.1"/>
    </source>
</evidence>
<keyword evidence="10" id="KW-1185">Reference proteome</keyword>
<dbReference type="InterPro" id="IPR020892">
    <property type="entry name" value="Cyclophilin-type_PPIase_CS"/>
</dbReference>
<evidence type="ECO:0000256" key="1">
    <source>
        <dbReference type="ARBA" id="ARBA00000971"/>
    </source>
</evidence>
<evidence type="ECO:0000259" key="7">
    <source>
        <dbReference type="PROSITE" id="PS50072"/>
    </source>
</evidence>
<proteinExistence type="inferred from homology"/>
<dbReference type="Gene3D" id="2.40.100.10">
    <property type="entry name" value="Cyclophilin-like"/>
    <property type="match status" value="1"/>
</dbReference>
<dbReference type="PROSITE" id="PS51257">
    <property type="entry name" value="PROKAR_LIPOPROTEIN"/>
    <property type="match status" value="1"/>
</dbReference>
<sequence length="246" mass="27226">MRRNLHIFISFIIMVVLLAACGTSSKPEESKSDTAATKTEQKKGEQQVGNTVYPQLTTEVADNERLVEMETSMGNIKIKLFPEQAPKAVENFVKHSEAGYYDGLIFHRVIKDFMIQGGDPNGNGTGGQSIWGKPFEDEFSKNLFNLRGALSMANAGVNTNGSQFFIVQSTKLDPSMKSQMEKAGYPKEIIEAYAENGGTPWLDFKHTVFGQVVEGMDIVDKISDSKVDAKDKPETDVVIKHIKVLK</sequence>
<dbReference type="InterPro" id="IPR029000">
    <property type="entry name" value="Cyclophilin-like_dom_sf"/>
</dbReference>
<comment type="caution">
    <text evidence="8">The sequence shown here is derived from an EMBL/GenBank/DDBJ whole genome shotgun (WGS) entry which is preliminary data.</text>
</comment>
<comment type="catalytic activity">
    <reaction evidence="1 5">
        <text>[protein]-peptidylproline (omega=180) = [protein]-peptidylproline (omega=0)</text>
        <dbReference type="Rhea" id="RHEA:16237"/>
        <dbReference type="Rhea" id="RHEA-COMP:10747"/>
        <dbReference type="Rhea" id="RHEA-COMP:10748"/>
        <dbReference type="ChEBI" id="CHEBI:83833"/>
        <dbReference type="ChEBI" id="CHEBI:83834"/>
        <dbReference type="EC" id="5.2.1.8"/>
    </reaction>
</comment>
<organism evidence="8">
    <name type="scientific">Neobacillus citreus</name>
    <dbReference type="NCBI Taxonomy" id="2833578"/>
    <lineage>
        <taxon>Bacteria</taxon>
        <taxon>Bacillati</taxon>
        <taxon>Bacillota</taxon>
        <taxon>Bacilli</taxon>
        <taxon>Bacillales</taxon>
        <taxon>Bacillaceae</taxon>
        <taxon>Neobacillus</taxon>
    </lineage>
</organism>
<dbReference type="Proteomes" id="UP000677265">
    <property type="component" value="Unassembled WGS sequence"/>
</dbReference>
<feature type="region of interest" description="Disordered" evidence="6">
    <location>
        <begin position="25"/>
        <end position="52"/>
    </location>
</feature>
<feature type="signal peptide" evidence="5">
    <location>
        <begin position="1"/>
        <end position="19"/>
    </location>
</feature>
<feature type="domain" description="PPIase cyclophilin-type" evidence="7">
    <location>
        <begin position="70"/>
        <end position="244"/>
    </location>
</feature>
<feature type="chain" id="PRO_5044521844" description="Peptidyl-prolyl cis-trans isomerase" evidence="5">
    <location>
        <begin position="20"/>
        <end position="246"/>
    </location>
</feature>
<dbReference type="Pfam" id="PF00160">
    <property type="entry name" value="Pro_isomerase"/>
    <property type="match status" value="1"/>
</dbReference>
<gene>
    <name evidence="9" type="ORF">KHB02_022135</name>
    <name evidence="8" type="ORF">KHB02_24110</name>
</gene>
<evidence type="ECO:0000256" key="6">
    <source>
        <dbReference type="SAM" id="MobiDB-lite"/>
    </source>
</evidence>
<evidence type="ECO:0000256" key="3">
    <source>
        <dbReference type="ARBA" id="ARBA00023110"/>
    </source>
</evidence>
<dbReference type="SUPFAM" id="SSF50891">
    <property type="entry name" value="Cyclophilin-like"/>
    <property type="match status" value="1"/>
</dbReference>
<dbReference type="RefSeq" id="WP_213144360.1">
    <property type="nucleotide sequence ID" value="NZ_JAGYPE020000052.1"/>
</dbReference>
<keyword evidence="3 5" id="KW-0697">Rotamase</keyword>
<dbReference type="GO" id="GO:0006457">
    <property type="term" value="P:protein folding"/>
    <property type="evidence" value="ECO:0007669"/>
    <property type="project" value="InterPro"/>
</dbReference>
<evidence type="ECO:0000256" key="5">
    <source>
        <dbReference type="RuleBase" id="RU363019"/>
    </source>
</evidence>
<evidence type="ECO:0000313" key="10">
    <source>
        <dbReference type="Proteomes" id="UP000677265"/>
    </source>
</evidence>
<dbReference type="PANTHER" id="PTHR45625">
    <property type="entry name" value="PEPTIDYL-PROLYL CIS-TRANS ISOMERASE-RELATED"/>
    <property type="match status" value="1"/>
</dbReference>
<dbReference type="InterPro" id="IPR002130">
    <property type="entry name" value="Cyclophilin-type_PPIase_dom"/>
</dbReference>
<evidence type="ECO:0000256" key="2">
    <source>
        <dbReference type="ARBA" id="ARBA00002388"/>
    </source>
</evidence>
<dbReference type="AlphaFoldDB" id="A0A942T1F0"/>
<dbReference type="PROSITE" id="PS50072">
    <property type="entry name" value="CSA_PPIASE_2"/>
    <property type="match status" value="1"/>
</dbReference>
<keyword evidence="4 5" id="KW-0413">Isomerase</keyword>
<dbReference type="GO" id="GO:0003755">
    <property type="term" value="F:peptidyl-prolyl cis-trans isomerase activity"/>
    <property type="evidence" value="ECO:0007669"/>
    <property type="project" value="UniProtKB-UniRule"/>
</dbReference>
<evidence type="ECO:0000313" key="9">
    <source>
        <dbReference type="EMBL" id="MCH6268234.1"/>
    </source>
</evidence>
<evidence type="ECO:0000256" key="4">
    <source>
        <dbReference type="ARBA" id="ARBA00023235"/>
    </source>
</evidence>
<name>A0A942T1F0_9BACI</name>
<reference evidence="8" key="1">
    <citation type="submission" date="2021-05" db="EMBL/GenBank/DDBJ databases">
        <title>Novel Bacillus species.</title>
        <authorList>
            <person name="Liu G."/>
        </authorList>
    </citation>
    <scope>NUCLEOTIDE SEQUENCE</scope>
    <source>
        <strain evidence="8 10">FJAT-50051</strain>
    </source>
</reference>
<dbReference type="EMBL" id="JAGYPE020000052">
    <property type="protein sequence ID" value="MCH6268234.1"/>
    <property type="molecule type" value="Genomic_DNA"/>
</dbReference>
<protein>
    <recommendedName>
        <fullName evidence="5">Peptidyl-prolyl cis-trans isomerase</fullName>
        <shortName evidence="5">PPIase</shortName>
        <ecNumber evidence="5">5.2.1.8</ecNumber>
    </recommendedName>
</protein>
<comment type="function">
    <text evidence="2 5">PPIases accelerate the folding of proteins. It catalyzes the cis-trans isomerization of proline imidic peptide bonds in oligopeptides.</text>
</comment>
<keyword evidence="5" id="KW-0732">Signal</keyword>
<dbReference type="InterPro" id="IPR044666">
    <property type="entry name" value="Cyclophilin_A-like"/>
</dbReference>
<comment type="similarity">
    <text evidence="5">Belongs to the cyclophilin-type PPIase family.</text>
</comment>
<dbReference type="PRINTS" id="PR00153">
    <property type="entry name" value="CSAPPISMRASE"/>
</dbReference>
<dbReference type="EMBL" id="JAGYPE010000004">
    <property type="protein sequence ID" value="MBS4184485.1"/>
    <property type="molecule type" value="Genomic_DNA"/>
</dbReference>